<name>A0ABT9XHC1_9BACL</name>
<evidence type="ECO:0000256" key="4">
    <source>
        <dbReference type="ARBA" id="ARBA00023315"/>
    </source>
</evidence>
<keyword evidence="6" id="KW-1185">Reference proteome</keyword>
<comment type="pathway">
    <text evidence="1">Amino-acid biosynthesis; L-cysteine biosynthesis; L-cysteine from L-serine: step 1/2.</text>
</comment>
<evidence type="ECO:0000256" key="2">
    <source>
        <dbReference type="ARBA" id="ARBA00022605"/>
    </source>
</evidence>
<dbReference type="Gene3D" id="1.10.3130.10">
    <property type="entry name" value="serine acetyltransferase, domain 1"/>
    <property type="match status" value="1"/>
</dbReference>
<evidence type="ECO:0000256" key="3">
    <source>
        <dbReference type="ARBA" id="ARBA00022679"/>
    </source>
</evidence>
<dbReference type="PANTHER" id="PTHR42811">
    <property type="entry name" value="SERINE ACETYLTRANSFERASE"/>
    <property type="match status" value="1"/>
</dbReference>
<dbReference type="InterPro" id="IPR042122">
    <property type="entry name" value="Ser_AcTrfase_N_sf"/>
</dbReference>
<accession>A0ABT9XHC1</accession>
<dbReference type="Gene3D" id="2.160.10.10">
    <property type="entry name" value="Hexapeptide repeat proteins"/>
    <property type="match status" value="1"/>
</dbReference>
<keyword evidence="3 5" id="KW-0808">Transferase</keyword>
<comment type="caution">
    <text evidence="5">The sequence shown here is derived from an EMBL/GenBank/DDBJ whole genome shotgun (WGS) entry which is preliminary data.</text>
</comment>
<dbReference type="EMBL" id="JAUSTP010000010">
    <property type="protein sequence ID" value="MDQ0189704.1"/>
    <property type="molecule type" value="Genomic_DNA"/>
</dbReference>
<dbReference type="NCBIfam" id="NF041874">
    <property type="entry name" value="EPS_EpsC"/>
    <property type="match status" value="1"/>
</dbReference>
<dbReference type="CDD" id="cd03354">
    <property type="entry name" value="LbH_SAT"/>
    <property type="match status" value="1"/>
</dbReference>
<proteinExistence type="predicted"/>
<dbReference type="GO" id="GO:0009001">
    <property type="term" value="F:serine O-acetyltransferase activity"/>
    <property type="evidence" value="ECO:0007669"/>
    <property type="project" value="UniProtKB-EC"/>
</dbReference>
<dbReference type="RefSeq" id="WP_274456693.1">
    <property type="nucleotide sequence ID" value="NZ_CP067097.1"/>
</dbReference>
<dbReference type="EC" id="2.3.1.30" evidence="5"/>
<evidence type="ECO:0000313" key="5">
    <source>
        <dbReference type="EMBL" id="MDQ0189704.1"/>
    </source>
</evidence>
<sequence length="287" mass="31689">MADLKRVVEQLKNNSCTWFEGRACHPEAAEIDRMIGLARQVLLPNYFSSANVEKLCAQMQELRTIMAGQIHRAMFQKCIEKDATVETRAIAEAQADAVIERFPEVQQILHEDVVETYNGDPAATGYDEIILTYPGIFALTVYRIAHVMVELNIPLLPRMMGEHAHRVTGIELHPGATIGRGVMIDHGTGIVVGETAVVGDHVKIYQGVTLGALYFPRDESGSMVRKTKRHPTVEDYVVLYANATVLGGDTVIGHHSVIGSNAWITESLPPYSKALYQTETVVHTRGV</sequence>
<evidence type="ECO:0000256" key="1">
    <source>
        <dbReference type="ARBA" id="ARBA00004876"/>
    </source>
</evidence>
<dbReference type="Proteomes" id="UP001232973">
    <property type="component" value="Unassembled WGS sequence"/>
</dbReference>
<organism evidence="5 6">
    <name type="scientific">Alicyclobacillus cycloheptanicus</name>
    <dbReference type="NCBI Taxonomy" id="1457"/>
    <lineage>
        <taxon>Bacteria</taxon>
        <taxon>Bacillati</taxon>
        <taxon>Bacillota</taxon>
        <taxon>Bacilli</taxon>
        <taxon>Bacillales</taxon>
        <taxon>Alicyclobacillaceae</taxon>
        <taxon>Alicyclobacillus</taxon>
    </lineage>
</organism>
<reference evidence="5 6" key="1">
    <citation type="submission" date="2023-07" db="EMBL/GenBank/DDBJ databases">
        <title>Genomic Encyclopedia of Type Strains, Phase IV (KMG-IV): sequencing the most valuable type-strain genomes for metagenomic binning, comparative biology and taxonomic classification.</title>
        <authorList>
            <person name="Goeker M."/>
        </authorList>
    </citation>
    <scope>NUCLEOTIDE SEQUENCE [LARGE SCALE GENOMIC DNA]</scope>
    <source>
        <strain evidence="5 6">DSM 4006</strain>
    </source>
</reference>
<gene>
    <name evidence="5" type="ORF">J2S03_001551</name>
</gene>
<keyword evidence="4 5" id="KW-0012">Acyltransferase</keyword>
<dbReference type="InterPro" id="IPR045304">
    <property type="entry name" value="LbH_SAT"/>
</dbReference>
<keyword evidence="2" id="KW-0028">Amino-acid biosynthesis</keyword>
<dbReference type="SUPFAM" id="SSF51161">
    <property type="entry name" value="Trimeric LpxA-like enzymes"/>
    <property type="match status" value="1"/>
</dbReference>
<dbReference type="InterPro" id="IPR011004">
    <property type="entry name" value="Trimer_LpxA-like_sf"/>
</dbReference>
<evidence type="ECO:0000313" key="6">
    <source>
        <dbReference type="Proteomes" id="UP001232973"/>
    </source>
</evidence>
<protein>
    <submittedName>
        <fullName evidence="5">Serine O-acetyltransferase</fullName>
        <ecNumber evidence="5">2.3.1.30</ecNumber>
    </submittedName>
</protein>
<dbReference type="InterPro" id="IPR053376">
    <property type="entry name" value="Serine_acetyltransferase"/>
</dbReference>